<dbReference type="RefSeq" id="WP_126554785.1">
    <property type="nucleotide sequence ID" value="NZ_BIFS01000002.1"/>
</dbReference>
<dbReference type="OrthoDB" id="166768at2"/>
<keyword evidence="2" id="KW-1185">Reference proteome</keyword>
<evidence type="ECO:0000313" key="2">
    <source>
        <dbReference type="Proteomes" id="UP000287188"/>
    </source>
</evidence>
<dbReference type="Proteomes" id="UP000287188">
    <property type="component" value="Unassembled WGS sequence"/>
</dbReference>
<name>A0A402ASV0_9CHLR</name>
<protein>
    <recommendedName>
        <fullName evidence="3">Nif11 domain-containing protein</fullName>
    </recommendedName>
</protein>
<organism evidence="1 2">
    <name type="scientific">Dictyobacter kobayashii</name>
    <dbReference type="NCBI Taxonomy" id="2014872"/>
    <lineage>
        <taxon>Bacteria</taxon>
        <taxon>Bacillati</taxon>
        <taxon>Chloroflexota</taxon>
        <taxon>Ktedonobacteria</taxon>
        <taxon>Ktedonobacterales</taxon>
        <taxon>Dictyobacteraceae</taxon>
        <taxon>Dictyobacter</taxon>
    </lineage>
</organism>
<accession>A0A402ASV0</accession>
<proteinExistence type="predicted"/>
<comment type="caution">
    <text evidence="1">The sequence shown here is derived from an EMBL/GenBank/DDBJ whole genome shotgun (WGS) entry which is preliminary data.</text>
</comment>
<dbReference type="NCBIfam" id="NF038399">
    <property type="entry name" value="NH_RiPP_Os17"/>
    <property type="match status" value="1"/>
</dbReference>
<gene>
    <name evidence="1" type="ORF">KDK_59960</name>
</gene>
<evidence type="ECO:0008006" key="3">
    <source>
        <dbReference type="Google" id="ProtNLM"/>
    </source>
</evidence>
<sequence length="70" mass="7929">MSKEILNELIGLAMIDTTFCNRLLASPHKAALEQGFLLTPEEQEIFCQIKADNIYDFNKQVLEKLSPTSD</sequence>
<evidence type="ECO:0000313" key="1">
    <source>
        <dbReference type="EMBL" id="GCE22196.1"/>
    </source>
</evidence>
<dbReference type="AlphaFoldDB" id="A0A402ASV0"/>
<reference evidence="2" key="1">
    <citation type="submission" date="2018-12" db="EMBL/GenBank/DDBJ databases">
        <title>Tengunoibacter tsumagoiensis gen. nov., sp. nov., Dictyobacter kobayashii sp. nov., D. alpinus sp. nov., and D. joshuensis sp. nov. and description of Dictyobacteraceae fam. nov. within the order Ktedonobacterales isolated from Tengu-no-mugimeshi.</title>
        <authorList>
            <person name="Wang C.M."/>
            <person name="Zheng Y."/>
            <person name="Sakai Y."/>
            <person name="Toyoda A."/>
            <person name="Minakuchi Y."/>
            <person name="Abe K."/>
            <person name="Yokota A."/>
            <person name="Yabe S."/>
        </authorList>
    </citation>
    <scope>NUCLEOTIDE SEQUENCE [LARGE SCALE GENOMIC DNA]</scope>
    <source>
        <strain evidence="2">Uno11</strain>
    </source>
</reference>
<dbReference type="EMBL" id="BIFS01000002">
    <property type="protein sequence ID" value="GCE22196.1"/>
    <property type="molecule type" value="Genomic_DNA"/>
</dbReference>